<dbReference type="PANTHER" id="PTHR42996">
    <property type="entry name" value="PHOSPHATE-BINDING PROTEIN PSTS"/>
    <property type="match status" value="1"/>
</dbReference>
<evidence type="ECO:0000256" key="5">
    <source>
        <dbReference type="SAM" id="SignalP"/>
    </source>
</evidence>
<proteinExistence type="inferred from homology"/>
<name>A0A0A6YCN0_KOCRO</name>
<dbReference type="Pfam" id="PF12849">
    <property type="entry name" value="PBP_like_2"/>
    <property type="match status" value="1"/>
</dbReference>
<keyword evidence="3 4" id="KW-0592">Phosphate transport</keyword>
<dbReference type="OrthoDB" id="9801510at2"/>
<dbReference type="RefSeq" id="WP_035926066.1">
    <property type="nucleotide sequence ID" value="NZ_JSUH01000006.1"/>
</dbReference>
<gene>
    <name evidence="7" type="ORF">GY22_08475</name>
</gene>
<feature type="chain" id="PRO_5039124408" description="Phosphate-binding protein" evidence="5">
    <location>
        <begin position="29"/>
        <end position="371"/>
    </location>
</feature>
<evidence type="ECO:0000313" key="7">
    <source>
        <dbReference type="EMBL" id="KHD97722.1"/>
    </source>
</evidence>
<dbReference type="CDD" id="cd13565">
    <property type="entry name" value="PBP2_PstS"/>
    <property type="match status" value="1"/>
</dbReference>
<organism evidence="7 8">
    <name type="scientific">Kocuria rosea subsp. polaris</name>
    <dbReference type="NCBI Taxonomy" id="136273"/>
    <lineage>
        <taxon>Bacteria</taxon>
        <taxon>Bacillati</taxon>
        <taxon>Actinomycetota</taxon>
        <taxon>Actinomycetes</taxon>
        <taxon>Micrococcales</taxon>
        <taxon>Micrococcaceae</taxon>
        <taxon>Kocuria</taxon>
    </lineage>
</organism>
<evidence type="ECO:0000256" key="1">
    <source>
        <dbReference type="ARBA" id="ARBA00008725"/>
    </source>
</evidence>
<dbReference type="PIRSF" id="PIRSF002756">
    <property type="entry name" value="PstS"/>
    <property type="match status" value="1"/>
</dbReference>
<evidence type="ECO:0000256" key="2">
    <source>
        <dbReference type="ARBA" id="ARBA00022448"/>
    </source>
</evidence>
<dbReference type="GO" id="GO:0043190">
    <property type="term" value="C:ATP-binding cassette (ABC) transporter complex"/>
    <property type="evidence" value="ECO:0007669"/>
    <property type="project" value="InterPro"/>
</dbReference>
<dbReference type="GO" id="GO:0042301">
    <property type="term" value="F:phosphate ion binding"/>
    <property type="evidence" value="ECO:0007669"/>
    <property type="project" value="InterPro"/>
</dbReference>
<evidence type="ECO:0000256" key="4">
    <source>
        <dbReference type="PIRNR" id="PIRNR002756"/>
    </source>
</evidence>
<feature type="domain" description="PBP" evidence="6">
    <location>
        <begin position="39"/>
        <end position="338"/>
    </location>
</feature>
<comment type="similarity">
    <text evidence="1 4">Belongs to the PstS family.</text>
</comment>
<dbReference type="AlphaFoldDB" id="A0A0A6YCN0"/>
<evidence type="ECO:0000313" key="8">
    <source>
        <dbReference type="Proteomes" id="UP000030466"/>
    </source>
</evidence>
<sequence>MKVSHLGRSAAVLAIGSLALTACGSDNATGEGSGSTETSAAGAGVSGTLTGIGASSQQAAMTAWQNGFQEANPEATVQYSPDGSGAGREAFTAGGADFAGSDAYLDDEEYEASKEVCGPDGGFHVPAYISPIAVAFNLPGVDTVNMDGETIAQVFTGEITEWNDPAIAEQNPDAELPETPITVVHRNDESGTTENFQEYLAAAAPGVWTEEVSGNWPSQWAAENNKGTAGVVQSTTATEGAITYADASAVGDLGTVAVGVGEEYVNYSPEAASAAVENSSPVEGRAEYDMAMDLERDTTESGTYPIVLVSYEIFCPQYDSQETADLAKAFGEYVISEEGQQAASEAAGSAPMSESLRTAAQEAIDQITVAG</sequence>
<dbReference type="Gene3D" id="3.40.190.10">
    <property type="entry name" value="Periplasmic binding protein-like II"/>
    <property type="match status" value="2"/>
</dbReference>
<dbReference type="EMBL" id="JSUH01000006">
    <property type="protein sequence ID" value="KHD97722.1"/>
    <property type="molecule type" value="Genomic_DNA"/>
</dbReference>
<protein>
    <recommendedName>
        <fullName evidence="4">Phosphate-binding protein</fullName>
    </recommendedName>
</protein>
<dbReference type="InterPro" id="IPR005673">
    <property type="entry name" value="ABC_phos-bd_PstS"/>
</dbReference>
<dbReference type="InterPro" id="IPR050962">
    <property type="entry name" value="Phosphate-bind_PstS"/>
</dbReference>
<dbReference type="PANTHER" id="PTHR42996:SF1">
    <property type="entry name" value="PHOSPHATE-BINDING PROTEIN PSTS"/>
    <property type="match status" value="1"/>
</dbReference>
<dbReference type="Proteomes" id="UP000030466">
    <property type="component" value="Unassembled WGS sequence"/>
</dbReference>
<accession>A0A0A6YCN0</accession>
<evidence type="ECO:0000256" key="3">
    <source>
        <dbReference type="ARBA" id="ARBA00022592"/>
    </source>
</evidence>
<dbReference type="InterPro" id="IPR024370">
    <property type="entry name" value="PBP_domain"/>
</dbReference>
<reference evidence="7 8" key="1">
    <citation type="journal article" date="2003" name="Int. J. Syst. Evol. Microbiol.">
        <title>Kocuria polaris sp. nov., an orange-pigmented psychrophilic bacterium isolated from an Antarctic cyanobacterial mat sample.</title>
        <authorList>
            <person name="Reddy G.S."/>
            <person name="Prakash J.S."/>
            <person name="Prabahar V."/>
            <person name="Matsumoto G.I."/>
            <person name="Stackebrandt E."/>
            <person name="Shivaji S."/>
        </authorList>
    </citation>
    <scope>NUCLEOTIDE SEQUENCE [LARGE SCALE GENOMIC DNA]</scope>
    <source>
        <strain evidence="7 8">CMS 76or</strain>
    </source>
</reference>
<keyword evidence="2 4" id="KW-0813">Transport</keyword>
<feature type="signal peptide" evidence="5">
    <location>
        <begin position="1"/>
        <end position="28"/>
    </location>
</feature>
<dbReference type="GO" id="GO:0035435">
    <property type="term" value="P:phosphate ion transmembrane transport"/>
    <property type="evidence" value="ECO:0007669"/>
    <property type="project" value="InterPro"/>
</dbReference>
<dbReference type="PROSITE" id="PS51257">
    <property type="entry name" value="PROKAR_LIPOPROTEIN"/>
    <property type="match status" value="1"/>
</dbReference>
<dbReference type="SUPFAM" id="SSF53850">
    <property type="entry name" value="Periplasmic binding protein-like II"/>
    <property type="match status" value="1"/>
</dbReference>
<evidence type="ECO:0000259" key="6">
    <source>
        <dbReference type="Pfam" id="PF12849"/>
    </source>
</evidence>
<dbReference type="NCBIfam" id="TIGR00975">
    <property type="entry name" value="3a0107s03"/>
    <property type="match status" value="1"/>
</dbReference>
<keyword evidence="5" id="KW-0732">Signal</keyword>
<keyword evidence="8" id="KW-1185">Reference proteome</keyword>
<comment type="caution">
    <text evidence="7">The sequence shown here is derived from an EMBL/GenBank/DDBJ whole genome shotgun (WGS) entry which is preliminary data.</text>
</comment>